<proteinExistence type="predicted"/>
<dbReference type="PANTHER" id="PTHR39179:SF1">
    <property type="entry name" value="SPORE COAT PROTEIN I"/>
    <property type="match status" value="1"/>
</dbReference>
<keyword evidence="2" id="KW-1185">Reference proteome</keyword>
<dbReference type="AlphaFoldDB" id="A0A4U9RQ03"/>
<dbReference type="InterPro" id="IPR047175">
    <property type="entry name" value="CotS-like"/>
</dbReference>
<reference evidence="1 2" key="1">
    <citation type="submission" date="2019-05" db="EMBL/GenBank/DDBJ databases">
        <authorList>
            <consortium name="Pathogen Informatics"/>
        </authorList>
    </citation>
    <scope>NUCLEOTIDE SEQUENCE [LARGE SCALE GENOMIC DNA]</scope>
    <source>
        <strain evidence="1 2">NCTC503</strain>
    </source>
</reference>
<dbReference type="EMBL" id="LR590481">
    <property type="protein sequence ID" value="VTQ94285.1"/>
    <property type="molecule type" value="Genomic_DNA"/>
</dbReference>
<keyword evidence="1" id="KW-0946">Virion</keyword>
<dbReference type="SUPFAM" id="SSF56112">
    <property type="entry name" value="Protein kinase-like (PK-like)"/>
    <property type="match status" value="1"/>
</dbReference>
<dbReference type="Proteomes" id="UP000308489">
    <property type="component" value="Chromosome 1"/>
</dbReference>
<dbReference type="OrthoDB" id="9771902at2"/>
<dbReference type="InterPro" id="IPR011009">
    <property type="entry name" value="Kinase-like_dom_sf"/>
</dbReference>
<evidence type="ECO:0000313" key="2">
    <source>
        <dbReference type="Proteomes" id="UP000308489"/>
    </source>
</evidence>
<organism evidence="1 2">
    <name type="scientific">Hathewaya histolytica</name>
    <name type="common">Clostridium histolyticum</name>
    <dbReference type="NCBI Taxonomy" id="1498"/>
    <lineage>
        <taxon>Bacteria</taxon>
        <taxon>Bacillati</taxon>
        <taxon>Bacillota</taxon>
        <taxon>Clostridia</taxon>
        <taxon>Eubacteriales</taxon>
        <taxon>Clostridiaceae</taxon>
        <taxon>Hathewaya</taxon>
    </lineage>
</organism>
<dbReference type="Gene3D" id="3.90.1200.10">
    <property type="match status" value="1"/>
</dbReference>
<dbReference type="RefSeq" id="WP_138210837.1">
    <property type="nucleotide sequence ID" value="NZ_CBCRUQ010000002.1"/>
</dbReference>
<sequence length="344" mass="41607">MMEVRYKEREYLKDYCLDIKLFKKFNLTVKDVIPIRKVFIVVTEEGDFILKKLDYDVEGLYFISHGLEYIRRNGFRRTFNFRKTIDGKIYETYKGENYCMINLINGRECVYSNPVDVTLATDTLALLHKSSKGFYSEFRNRDNRGKIIEKLQEELNQIKLLKNMVLSYREKKELDEIFLDNVDYLIEKANESISILNKSSYYSICNKEDKVAFCHHDLAYHNIIIKDEEAYFIDFDYAIIDLKVHDMANYIYRVIKSFGYDIEKAKYIIEEYSNNYYIDKDELEVLHGIMSFPHRKFILFRNYYFRQKDWEYSSFLQKAINKCDFKDEEEEFLQKFNDVFLHNK</sequence>
<accession>A0A4U9RQ03</accession>
<dbReference type="GO" id="GO:0042601">
    <property type="term" value="C:endospore-forming forespore"/>
    <property type="evidence" value="ECO:0007669"/>
    <property type="project" value="TreeGrafter"/>
</dbReference>
<dbReference type="Gene3D" id="3.30.200.20">
    <property type="entry name" value="Phosphorylase Kinase, domain 1"/>
    <property type="match status" value="1"/>
</dbReference>
<dbReference type="PANTHER" id="PTHR39179">
    <property type="entry name" value="SPORE COAT PROTEIN I"/>
    <property type="match status" value="1"/>
</dbReference>
<dbReference type="KEGG" id="hhw:NCTC503_02296"/>
<keyword evidence="1" id="KW-0167">Capsid protein</keyword>
<dbReference type="NCBIfam" id="TIGR02906">
    <property type="entry name" value="spore_CotS"/>
    <property type="match status" value="1"/>
</dbReference>
<name>A0A4U9RQ03_HATHI</name>
<dbReference type="InterPro" id="IPR014255">
    <property type="entry name" value="Spore_coat_CotS"/>
</dbReference>
<evidence type="ECO:0000313" key="1">
    <source>
        <dbReference type="EMBL" id="VTQ94285.1"/>
    </source>
</evidence>
<dbReference type="Pfam" id="PF01633">
    <property type="entry name" value="Choline_kinase"/>
    <property type="match status" value="1"/>
</dbReference>
<protein>
    <submittedName>
        <fullName evidence="1">CotS family spore coat protein</fullName>
    </submittedName>
</protein>
<gene>
    <name evidence="1" type="primary">cotS_1</name>
    <name evidence="1" type="ORF">NCTC503_02296</name>
</gene>